<dbReference type="GO" id="GO:0006364">
    <property type="term" value="P:rRNA processing"/>
    <property type="evidence" value="ECO:0007669"/>
    <property type="project" value="InterPro"/>
</dbReference>
<feature type="region of interest" description="Disordered" evidence="1">
    <location>
        <begin position="139"/>
        <end position="165"/>
    </location>
</feature>
<dbReference type="GO" id="GO:0000172">
    <property type="term" value="C:ribonuclease MRP complex"/>
    <property type="evidence" value="ECO:0007669"/>
    <property type="project" value="TreeGrafter"/>
</dbReference>
<dbReference type="GO" id="GO:0000171">
    <property type="term" value="F:ribonuclease MRP activity"/>
    <property type="evidence" value="ECO:0007669"/>
    <property type="project" value="TreeGrafter"/>
</dbReference>
<dbReference type="PANTHER" id="PTHR28272">
    <property type="entry name" value="RIBONUCLEASES P/MRP PROTEIN SUBUNIT POP3"/>
    <property type="match status" value="1"/>
</dbReference>
<organism evidence="2 3">
    <name type="scientific">Rhizopus microsporus</name>
    <dbReference type="NCBI Taxonomy" id="58291"/>
    <lineage>
        <taxon>Eukaryota</taxon>
        <taxon>Fungi</taxon>
        <taxon>Fungi incertae sedis</taxon>
        <taxon>Mucoromycota</taxon>
        <taxon>Mucoromycotina</taxon>
        <taxon>Mucoromycetes</taxon>
        <taxon>Mucorales</taxon>
        <taxon>Mucorineae</taxon>
        <taxon>Rhizopodaceae</taxon>
        <taxon>Rhizopus</taxon>
    </lineage>
</organism>
<name>A0A1X0RQS5_RHIZD</name>
<gene>
    <name evidence="2" type="ORF">BCV71DRAFT_52497</name>
</gene>
<dbReference type="GO" id="GO:0005655">
    <property type="term" value="C:nucleolar ribonuclease P complex"/>
    <property type="evidence" value="ECO:0007669"/>
    <property type="project" value="TreeGrafter"/>
</dbReference>
<dbReference type="EMBL" id="KV921476">
    <property type="protein sequence ID" value="ORE14349.1"/>
    <property type="molecule type" value="Genomic_DNA"/>
</dbReference>
<dbReference type="InterPro" id="IPR029064">
    <property type="entry name" value="Ribosomal_eL30-like_sf"/>
</dbReference>
<dbReference type="GO" id="GO:0004526">
    <property type="term" value="F:ribonuclease P activity"/>
    <property type="evidence" value="ECO:0007669"/>
    <property type="project" value="TreeGrafter"/>
</dbReference>
<dbReference type="Proteomes" id="UP000242381">
    <property type="component" value="Unassembled WGS sequence"/>
</dbReference>
<dbReference type="OMA" id="IYSRIHI"/>
<dbReference type="GO" id="GO:0008033">
    <property type="term" value="P:tRNA processing"/>
    <property type="evidence" value="ECO:0007669"/>
    <property type="project" value="InterPro"/>
</dbReference>
<sequence length="165" mass="18814">MPDIYSRIHIGINQVTRYLQKYIDNNNNNNNNNKNSQHVILYVCKRDIKPAQLCQHLLYMAAVANIKLIPMPSDSESKLSNALGMTKTACILVEAIENKEESLLFDAKQVPYVNAPWLRTSEGELPKYRTNYVKTIETTAPIPNNAKRKAKEENKEGPQQKKAKN</sequence>
<dbReference type="GO" id="GO:0034965">
    <property type="term" value="P:intronic box C/D snoRNA processing"/>
    <property type="evidence" value="ECO:0007669"/>
    <property type="project" value="TreeGrafter"/>
</dbReference>
<evidence type="ECO:0008006" key="4">
    <source>
        <dbReference type="Google" id="ProtNLM"/>
    </source>
</evidence>
<dbReference type="InterPro" id="IPR013241">
    <property type="entry name" value="RNase_P_Pop3"/>
</dbReference>
<evidence type="ECO:0000256" key="1">
    <source>
        <dbReference type="SAM" id="MobiDB-lite"/>
    </source>
</evidence>
<evidence type="ECO:0000313" key="3">
    <source>
        <dbReference type="Proteomes" id="UP000242381"/>
    </source>
</evidence>
<dbReference type="SUPFAM" id="SSF55315">
    <property type="entry name" value="L30e-like"/>
    <property type="match status" value="1"/>
</dbReference>
<dbReference type="Pfam" id="PF08228">
    <property type="entry name" value="RNase_P_pop3"/>
    <property type="match status" value="1"/>
</dbReference>
<dbReference type="GO" id="GO:0005829">
    <property type="term" value="C:cytosol"/>
    <property type="evidence" value="ECO:0007669"/>
    <property type="project" value="TreeGrafter"/>
</dbReference>
<dbReference type="Gene3D" id="3.30.1330.30">
    <property type="match status" value="1"/>
</dbReference>
<feature type="compositionally biased region" description="Basic and acidic residues" evidence="1">
    <location>
        <begin position="150"/>
        <end position="159"/>
    </location>
</feature>
<evidence type="ECO:0000313" key="2">
    <source>
        <dbReference type="EMBL" id="ORE14349.1"/>
    </source>
</evidence>
<protein>
    <recommendedName>
        <fullName evidence="4">Ribosomal protein L7Ae/L30e/S12e/Gadd45 domain-containing protein</fullName>
    </recommendedName>
</protein>
<dbReference type="PANTHER" id="PTHR28272:SF1">
    <property type="entry name" value="RIBONUCLEASES P_MRP PROTEIN SUBUNIT POP3"/>
    <property type="match status" value="1"/>
</dbReference>
<dbReference type="AlphaFoldDB" id="A0A1X0RQS5"/>
<proteinExistence type="predicted"/>
<reference evidence="2 3" key="1">
    <citation type="journal article" date="2016" name="Proc. Natl. Acad. Sci. U.S.A.">
        <title>Lipid metabolic changes in an early divergent fungus govern the establishment of a mutualistic symbiosis with endobacteria.</title>
        <authorList>
            <person name="Lastovetsky O.A."/>
            <person name="Gaspar M.L."/>
            <person name="Mondo S.J."/>
            <person name="LaButti K.M."/>
            <person name="Sandor L."/>
            <person name="Grigoriev I.V."/>
            <person name="Henry S.A."/>
            <person name="Pawlowska T.E."/>
        </authorList>
    </citation>
    <scope>NUCLEOTIDE SEQUENCE [LARGE SCALE GENOMIC DNA]</scope>
    <source>
        <strain evidence="2 3">ATCC 11559</strain>
    </source>
</reference>
<accession>A0A1X0RQS5</accession>